<name>A0A484G7U2_COLOR</name>
<dbReference type="OrthoDB" id="1532798at2759"/>
<evidence type="ECO:0000313" key="6">
    <source>
        <dbReference type="Proteomes" id="UP000014480"/>
    </source>
</evidence>
<dbReference type="Pfam" id="PF02441">
    <property type="entry name" value="Flavoprotein"/>
    <property type="match status" value="1"/>
</dbReference>
<accession>A0A484G7U2</accession>
<keyword evidence="3" id="KW-0812">Transmembrane</keyword>
<evidence type="ECO:0000256" key="1">
    <source>
        <dbReference type="ARBA" id="ARBA00022993"/>
    </source>
</evidence>
<dbReference type="PANTHER" id="PTHR14359:SF6">
    <property type="entry name" value="PHOSPHOPANTOTHENOYLCYSTEINE DECARBOXYLASE"/>
    <property type="match status" value="1"/>
</dbReference>
<dbReference type="AlphaFoldDB" id="A0A484G7U2"/>
<keyword evidence="3" id="KW-0472">Membrane</keyword>
<dbReference type="SUPFAM" id="SSF52507">
    <property type="entry name" value="Homo-oligomeric flavin-containing Cys decarboxylases, HFCD"/>
    <property type="match status" value="1"/>
</dbReference>
<evidence type="ECO:0000259" key="4">
    <source>
        <dbReference type="Pfam" id="PF02441"/>
    </source>
</evidence>
<protein>
    <submittedName>
        <fullName evidence="5">Thymidylate synthase</fullName>
    </submittedName>
</protein>
<reference evidence="6" key="2">
    <citation type="journal article" date="2019" name="Mol. Plant Microbe Interact.">
        <title>Genome sequence resources for four phytopathogenic fungi from the Colletotrichum orbiculare species complex.</title>
        <authorList>
            <person name="Gan P."/>
            <person name="Tsushima A."/>
            <person name="Narusaka M."/>
            <person name="Narusaka Y."/>
            <person name="Takano Y."/>
            <person name="Kubo Y."/>
            <person name="Shirasu K."/>
        </authorList>
    </citation>
    <scope>GENOME REANNOTATION</scope>
    <source>
        <strain evidence="6">104-T / ATCC 96160 / CBS 514.97 / LARS 414 / MAFF 240422</strain>
    </source>
</reference>
<dbReference type="InterPro" id="IPR003382">
    <property type="entry name" value="Flavoprotein"/>
</dbReference>
<keyword evidence="1" id="KW-0173">Coenzyme A biosynthesis</keyword>
<evidence type="ECO:0000256" key="2">
    <source>
        <dbReference type="ARBA" id="ARBA00038350"/>
    </source>
</evidence>
<dbReference type="STRING" id="1213857.A0A484G7U2"/>
<dbReference type="GO" id="GO:0015937">
    <property type="term" value="P:coenzyme A biosynthetic process"/>
    <property type="evidence" value="ECO:0007669"/>
    <property type="project" value="UniProtKB-KW"/>
</dbReference>
<sequence>MYTVATESDYKNAKTHQTTLRIKPRVFNLHLTSFTLLLLFCWQSIYTYIMSKAVDPAADVAAARSDGQTHLLIASSGSVAVIKLRSIVESLSHHKNLSIRIILTAAATEFLNGSSEEQPSLATIRGLPNVDGVHLDADEWTVPWRRGNAILHIELRRWADALLIAPLSANTLAKIANGFSDNLLLSVVRAWDPEGLIDGRKKKILVATAMNTAMHLHPVTGRHLKVLEEDWKWFHVIKTIEKALACGDVGSGAMASVTTIQKAVEDTLGLLAVDERFIQLAKDISLQSAFDTYAEEAISPRESPILVPQQTNNLWIILSPRSSKQ</sequence>
<evidence type="ECO:0000313" key="5">
    <source>
        <dbReference type="EMBL" id="TDZ26362.1"/>
    </source>
</evidence>
<dbReference type="Proteomes" id="UP000014480">
    <property type="component" value="Unassembled WGS sequence"/>
</dbReference>
<comment type="caution">
    <text evidence="5">The sequence shown here is derived from an EMBL/GenBank/DDBJ whole genome shotgun (WGS) entry which is preliminary data.</text>
</comment>
<dbReference type="GO" id="GO:0010181">
    <property type="term" value="F:FMN binding"/>
    <property type="evidence" value="ECO:0007669"/>
    <property type="project" value="TreeGrafter"/>
</dbReference>
<keyword evidence="6" id="KW-1185">Reference proteome</keyword>
<evidence type="ECO:0000256" key="3">
    <source>
        <dbReference type="SAM" id="Phobius"/>
    </source>
</evidence>
<dbReference type="InterPro" id="IPR036551">
    <property type="entry name" value="Flavin_trans-like"/>
</dbReference>
<comment type="similarity">
    <text evidence="2">Belongs to the HFCD (homooligomeric flavin containing Cys decarboxylase) superfamily.</text>
</comment>
<organism evidence="5 6">
    <name type="scientific">Colletotrichum orbiculare (strain 104-T / ATCC 96160 / CBS 514.97 / LARS 414 / MAFF 240422)</name>
    <name type="common">Cucumber anthracnose fungus</name>
    <name type="synonym">Colletotrichum lagenarium</name>
    <dbReference type="NCBI Taxonomy" id="1213857"/>
    <lineage>
        <taxon>Eukaryota</taxon>
        <taxon>Fungi</taxon>
        <taxon>Dikarya</taxon>
        <taxon>Ascomycota</taxon>
        <taxon>Pezizomycotina</taxon>
        <taxon>Sordariomycetes</taxon>
        <taxon>Hypocreomycetidae</taxon>
        <taxon>Glomerellales</taxon>
        <taxon>Glomerellaceae</taxon>
        <taxon>Colletotrichum</taxon>
        <taxon>Colletotrichum orbiculare species complex</taxon>
    </lineage>
</organism>
<feature type="transmembrane region" description="Helical" evidence="3">
    <location>
        <begin position="26"/>
        <end position="49"/>
    </location>
</feature>
<dbReference type="Gene3D" id="3.40.50.1950">
    <property type="entry name" value="Flavin prenyltransferase-like"/>
    <property type="match status" value="1"/>
</dbReference>
<reference evidence="6" key="1">
    <citation type="journal article" date="2013" name="New Phytol.">
        <title>Comparative genomic and transcriptomic analyses reveal the hemibiotrophic stage shift of Colletotrichum fungi.</title>
        <authorList>
            <person name="Gan P."/>
            <person name="Ikeda K."/>
            <person name="Irieda H."/>
            <person name="Narusaka M."/>
            <person name="O'Connell R.J."/>
            <person name="Narusaka Y."/>
            <person name="Takano Y."/>
            <person name="Kubo Y."/>
            <person name="Shirasu K."/>
        </authorList>
    </citation>
    <scope>NUCLEOTIDE SEQUENCE [LARGE SCALE GENOMIC DNA]</scope>
    <source>
        <strain evidence="6">104-T / ATCC 96160 / CBS 514.97 / LARS 414 / MAFF 240422</strain>
    </source>
</reference>
<gene>
    <name evidence="5" type="ORF">Cob_v000129</name>
</gene>
<dbReference type="GO" id="GO:0004633">
    <property type="term" value="F:phosphopantothenoylcysteine decarboxylase activity"/>
    <property type="evidence" value="ECO:0007669"/>
    <property type="project" value="TreeGrafter"/>
</dbReference>
<dbReference type="PANTHER" id="PTHR14359">
    <property type="entry name" value="HOMO-OLIGOMERIC FLAVIN CONTAINING CYS DECARBOXYLASE FAMILY"/>
    <property type="match status" value="1"/>
</dbReference>
<feature type="domain" description="Flavoprotein" evidence="4">
    <location>
        <begin position="70"/>
        <end position="266"/>
    </location>
</feature>
<dbReference type="EMBL" id="AMCV02000001">
    <property type="protein sequence ID" value="TDZ26362.1"/>
    <property type="molecule type" value="Genomic_DNA"/>
</dbReference>
<proteinExistence type="inferred from homology"/>
<dbReference type="GO" id="GO:0071513">
    <property type="term" value="C:phosphopantothenoylcysteine decarboxylase complex"/>
    <property type="evidence" value="ECO:0007669"/>
    <property type="project" value="TreeGrafter"/>
</dbReference>
<keyword evidence="3" id="KW-1133">Transmembrane helix</keyword>